<evidence type="ECO:0000313" key="2">
    <source>
        <dbReference type="EMBL" id="KAA6414479.1"/>
    </source>
</evidence>
<sequence>MSFTPSNSRINPSSGASALRLTPQTRHLANQPPMKTAQDGAGLSLSLLSVIGTTTTSSTGFDCLSQAKSFALCAGSVVVLAQLDEDLKATQRYFRAVPTAVPVNAPTSFYNQGTPPGRSRPAGSLRDGIYGSASTGSPRRETTDSPGKGMVHQRMKAATCLSLSPDATLLAVGEATIPGSSYFQQH</sequence>
<evidence type="ECO:0000313" key="3">
    <source>
        <dbReference type="Proteomes" id="UP000324767"/>
    </source>
</evidence>
<gene>
    <name evidence="2" type="ORF">FRX48_01228</name>
</gene>
<evidence type="ECO:0008006" key="4">
    <source>
        <dbReference type="Google" id="ProtNLM"/>
    </source>
</evidence>
<dbReference type="OrthoDB" id="6252103at2759"/>
<dbReference type="EMBL" id="VXIT01000002">
    <property type="protein sequence ID" value="KAA6414479.1"/>
    <property type="molecule type" value="Genomic_DNA"/>
</dbReference>
<reference evidence="2 3" key="1">
    <citation type="submission" date="2019-09" db="EMBL/GenBank/DDBJ databases">
        <title>The hologenome of the rock-dwelling lichen Lasallia pustulata.</title>
        <authorList>
            <person name="Greshake Tzovaras B."/>
            <person name="Segers F."/>
            <person name="Bicker A."/>
            <person name="Dal Grande F."/>
            <person name="Otte J."/>
            <person name="Hankeln T."/>
            <person name="Schmitt I."/>
            <person name="Ebersberger I."/>
        </authorList>
    </citation>
    <scope>NUCLEOTIDE SEQUENCE [LARGE SCALE GENOMIC DNA]</scope>
    <source>
        <strain evidence="2">A1-1</strain>
    </source>
</reference>
<dbReference type="Proteomes" id="UP000324767">
    <property type="component" value="Unassembled WGS sequence"/>
</dbReference>
<dbReference type="PANTHER" id="PTHR45589:SF1">
    <property type="entry name" value="WD REPEAT DOMAIN 62, ISOFORM G"/>
    <property type="match status" value="1"/>
</dbReference>
<dbReference type="PANTHER" id="PTHR45589">
    <property type="entry name" value="WD REPEAT DOMAIN 62, ISOFORM G"/>
    <property type="match status" value="1"/>
</dbReference>
<accession>A0A5M8PXK2</accession>
<name>A0A5M8PXK2_9LECA</name>
<protein>
    <recommendedName>
        <fullName evidence="4">WD40/YVTN repeat-like-containing domain</fullName>
    </recommendedName>
</protein>
<dbReference type="AlphaFoldDB" id="A0A5M8PXK2"/>
<proteinExistence type="predicted"/>
<comment type="caution">
    <text evidence="2">The sequence shown here is derived from an EMBL/GenBank/DDBJ whole genome shotgun (WGS) entry which is preliminary data.</text>
</comment>
<dbReference type="InterPro" id="IPR052779">
    <property type="entry name" value="WDR62"/>
</dbReference>
<feature type="region of interest" description="Disordered" evidence="1">
    <location>
        <begin position="107"/>
        <end position="151"/>
    </location>
</feature>
<organism evidence="2 3">
    <name type="scientific">Lasallia pustulata</name>
    <dbReference type="NCBI Taxonomy" id="136370"/>
    <lineage>
        <taxon>Eukaryota</taxon>
        <taxon>Fungi</taxon>
        <taxon>Dikarya</taxon>
        <taxon>Ascomycota</taxon>
        <taxon>Pezizomycotina</taxon>
        <taxon>Lecanoromycetes</taxon>
        <taxon>OSLEUM clade</taxon>
        <taxon>Umbilicariomycetidae</taxon>
        <taxon>Umbilicariales</taxon>
        <taxon>Umbilicariaceae</taxon>
        <taxon>Lasallia</taxon>
    </lineage>
</organism>
<evidence type="ECO:0000256" key="1">
    <source>
        <dbReference type="SAM" id="MobiDB-lite"/>
    </source>
</evidence>